<evidence type="ECO:0000313" key="4">
    <source>
        <dbReference type="EMBL" id="PWE15056.1"/>
    </source>
</evidence>
<reference evidence="4 5" key="2">
    <citation type="submission" date="2018-05" db="EMBL/GenBank/DDBJ databases">
        <authorList>
            <person name="Lanie J.A."/>
            <person name="Ng W.-L."/>
            <person name="Kazmierczak K.M."/>
            <person name="Andrzejewski T.M."/>
            <person name="Davidsen T.M."/>
            <person name="Wayne K.J."/>
            <person name="Tettelin H."/>
            <person name="Glass J.I."/>
            <person name="Rusch D."/>
            <person name="Podicherti R."/>
            <person name="Tsui H.-C.T."/>
            <person name="Winkler M.E."/>
        </authorList>
    </citation>
    <scope>NUCLEOTIDE SEQUENCE [LARGE SCALE GENOMIC DNA]</scope>
    <source>
        <strain evidence="4 5">YBY</strain>
    </source>
</reference>
<comment type="similarity">
    <text evidence="1">Belongs to the esterase D family.</text>
</comment>
<evidence type="ECO:0000256" key="2">
    <source>
        <dbReference type="ARBA" id="ARBA00022801"/>
    </source>
</evidence>
<dbReference type="RefSeq" id="WP_109089023.1">
    <property type="nucleotide sequence ID" value="NZ_QEXO01000002.1"/>
</dbReference>
<dbReference type="Proteomes" id="UP000245216">
    <property type="component" value="Unassembled WGS sequence"/>
</dbReference>
<dbReference type="InterPro" id="IPR052558">
    <property type="entry name" value="Siderophore_Hydrolase_D"/>
</dbReference>
<dbReference type="GO" id="GO:0016788">
    <property type="term" value="F:hydrolase activity, acting on ester bonds"/>
    <property type="evidence" value="ECO:0007669"/>
    <property type="project" value="TreeGrafter"/>
</dbReference>
<protein>
    <submittedName>
        <fullName evidence="4">Esterase</fullName>
    </submittedName>
</protein>
<dbReference type="PANTHER" id="PTHR40841">
    <property type="entry name" value="SIDEROPHORE TRIACETYLFUSARININE C ESTERASE"/>
    <property type="match status" value="1"/>
</dbReference>
<dbReference type="InterPro" id="IPR029058">
    <property type="entry name" value="AB_hydrolase_fold"/>
</dbReference>
<name>A0A2U2BM42_ALCFA</name>
<dbReference type="PANTHER" id="PTHR40841:SF2">
    <property type="entry name" value="SIDEROPHORE-DEGRADING ESTERASE (EUROFUNG)"/>
    <property type="match status" value="1"/>
</dbReference>
<proteinExistence type="inferred from homology"/>
<reference evidence="4 5" key="1">
    <citation type="submission" date="2018-05" db="EMBL/GenBank/DDBJ databases">
        <title>Genome Sequence of an Efficient Indole-Degrading Bacterium, Alcaligenes sp.YBY.</title>
        <authorList>
            <person name="Yang B."/>
        </authorList>
    </citation>
    <scope>NUCLEOTIDE SEQUENCE [LARGE SCALE GENOMIC DNA]</scope>
    <source>
        <strain evidence="4 5">YBY</strain>
    </source>
</reference>
<accession>A0A2U2BM42</accession>
<dbReference type="STRING" id="511.UZ73_09085"/>
<evidence type="ECO:0000259" key="3">
    <source>
        <dbReference type="Pfam" id="PF12146"/>
    </source>
</evidence>
<evidence type="ECO:0000256" key="1">
    <source>
        <dbReference type="ARBA" id="ARBA00005622"/>
    </source>
</evidence>
<dbReference type="AlphaFoldDB" id="A0A2U2BM42"/>
<feature type="domain" description="Serine aminopeptidase S33" evidence="3">
    <location>
        <begin position="81"/>
        <end position="169"/>
    </location>
</feature>
<dbReference type="Gene3D" id="3.40.50.1820">
    <property type="entry name" value="alpha/beta hydrolase"/>
    <property type="match status" value="1"/>
</dbReference>
<comment type="caution">
    <text evidence="4">The sequence shown here is derived from an EMBL/GenBank/DDBJ whole genome shotgun (WGS) entry which is preliminary data.</text>
</comment>
<dbReference type="Pfam" id="PF12146">
    <property type="entry name" value="Hydrolase_4"/>
    <property type="match status" value="1"/>
</dbReference>
<dbReference type="InterPro" id="IPR022742">
    <property type="entry name" value="Hydrolase_4"/>
</dbReference>
<evidence type="ECO:0000313" key="5">
    <source>
        <dbReference type="Proteomes" id="UP000245216"/>
    </source>
</evidence>
<gene>
    <name evidence="4" type="ORF">DF183_10300</name>
</gene>
<sequence length="251" mass="27832">MQLEHLDFLSPLGRQYRLTLAWPDTPAPADGWPLLCVLDLPQFEAVLATCEKQTPQACAVLGIGYGGEVWRDQDFTPALNGEAGHAPDFLAMMQDVFLPWAYAQAPLNAQRRLLCGHSLGGLFALQLLYQQPELFDALVVSSPSVWWGEGYLARLLAQPLPKAARTMPVQFSVGEFEQSLGPAEEAMPEDKRELRRLRLQERRMVDGTRELAQALAQQQGGEPRFRIVPGCNHSQSGLAALPQACLEWLAE</sequence>
<organism evidence="4 5">
    <name type="scientific">Alcaligenes faecalis</name>
    <dbReference type="NCBI Taxonomy" id="511"/>
    <lineage>
        <taxon>Bacteria</taxon>
        <taxon>Pseudomonadati</taxon>
        <taxon>Pseudomonadota</taxon>
        <taxon>Betaproteobacteria</taxon>
        <taxon>Burkholderiales</taxon>
        <taxon>Alcaligenaceae</taxon>
        <taxon>Alcaligenes</taxon>
    </lineage>
</organism>
<dbReference type="EMBL" id="QEXO01000002">
    <property type="protein sequence ID" value="PWE15056.1"/>
    <property type="molecule type" value="Genomic_DNA"/>
</dbReference>
<dbReference type="SUPFAM" id="SSF53474">
    <property type="entry name" value="alpha/beta-Hydrolases"/>
    <property type="match status" value="1"/>
</dbReference>
<keyword evidence="2" id="KW-0378">Hydrolase</keyword>